<dbReference type="Proteomes" id="UP000198724">
    <property type="component" value="Unassembled WGS sequence"/>
</dbReference>
<dbReference type="GO" id="GO:0016853">
    <property type="term" value="F:isomerase activity"/>
    <property type="evidence" value="ECO:0007669"/>
    <property type="project" value="UniProtKB-KW"/>
</dbReference>
<comment type="similarity">
    <text evidence="1">Belongs to the N-acylglucosamine 2-epimerase family.</text>
</comment>
<organism evidence="3 4">
    <name type="scientific">Pontibacter chinhatensis</name>
    <dbReference type="NCBI Taxonomy" id="1436961"/>
    <lineage>
        <taxon>Bacteria</taxon>
        <taxon>Pseudomonadati</taxon>
        <taxon>Bacteroidota</taxon>
        <taxon>Cytophagia</taxon>
        <taxon>Cytophagales</taxon>
        <taxon>Hymenobacteraceae</taxon>
        <taxon>Pontibacter</taxon>
    </lineage>
</organism>
<sequence length="407" mass="47675">MLLLPGMKAKQLQQYSHLYKSNLLNDVIPFWLNNSLDKEYGGYFTCLDKTGNVFDTDKFMWLQGRQLWMFSMLYTNVEQKQEWLDAALHGADFLIKHGRDAEGNWYFSLNREGQPLVQPYNIFSDCFAALGFSALYKAKPEQLYADIAAATFNKILRRRDNPKGIYNKAFPGTRPLKNFSLPMILCNLSLEMEHLLGKETVDALTREIIHEVMEVFYHPESGLILENVYQNGSFCDSFEGRLVNPGHVLEAMWFIADQAVRLNDQPLIHQTKEIALRVLEYGWDKEHGGILYFKDIKGHPTQQLEWDQKLWWVHAEALVCLLKAYLHTGDERCWEWFEKLHEYTWKHFPDPENGEWYGYLNREGKPLLTLKGGKWKGCFHVPRALYQCWMTLDAILEKETNLTLQEK</sequence>
<dbReference type="Gene3D" id="1.50.10.10">
    <property type="match status" value="1"/>
</dbReference>
<name>A0A1I2RN42_9BACT</name>
<dbReference type="InterPro" id="IPR010819">
    <property type="entry name" value="AGE/CE"/>
</dbReference>
<dbReference type="PANTHER" id="PTHR15108">
    <property type="entry name" value="N-ACYLGLUCOSAMINE-2-EPIMERASE"/>
    <property type="match status" value="1"/>
</dbReference>
<dbReference type="AlphaFoldDB" id="A0A1I2RN42"/>
<dbReference type="EMBL" id="FOOT01000002">
    <property type="protein sequence ID" value="SFG40879.1"/>
    <property type="molecule type" value="Genomic_DNA"/>
</dbReference>
<dbReference type="InterPro" id="IPR034116">
    <property type="entry name" value="AGE_dom"/>
</dbReference>
<dbReference type="STRING" id="1436961.SAMN05421739_102422"/>
<keyword evidence="2" id="KW-0413">Isomerase</keyword>
<reference evidence="4" key="1">
    <citation type="submission" date="2016-10" db="EMBL/GenBank/DDBJ databases">
        <authorList>
            <person name="Varghese N."/>
            <person name="Submissions S."/>
        </authorList>
    </citation>
    <scope>NUCLEOTIDE SEQUENCE [LARGE SCALE GENOMIC DNA]</scope>
    <source>
        <strain evidence="4">LP51</strain>
    </source>
</reference>
<dbReference type="CDD" id="cd00249">
    <property type="entry name" value="AGE"/>
    <property type="match status" value="1"/>
</dbReference>
<proteinExistence type="inferred from homology"/>
<dbReference type="InterPro" id="IPR008928">
    <property type="entry name" value="6-hairpin_glycosidase_sf"/>
</dbReference>
<evidence type="ECO:0000256" key="2">
    <source>
        <dbReference type="ARBA" id="ARBA00023235"/>
    </source>
</evidence>
<accession>A0A1I2RN42</accession>
<evidence type="ECO:0000256" key="1">
    <source>
        <dbReference type="ARBA" id="ARBA00008558"/>
    </source>
</evidence>
<protein>
    <submittedName>
        <fullName evidence="3">N-acylglucosamine 2-epimerase</fullName>
    </submittedName>
</protein>
<gene>
    <name evidence="3" type="ORF">SAMN05421739_102422</name>
</gene>
<evidence type="ECO:0000313" key="3">
    <source>
        <dbReference type="EMBL" id="SFG40879.1"/>
    </source>
</evidence>
<dbReference type="SUPFAM" id="SSF48208">
    <property type="entry name" value="Six-hairpin glycosidases"/>
    <property type="match status" value="1"/>
</dbReference>
<evidence type="ECO:0000313" key="4">
    <source>
        <dbReference type="Proteomes" id="UP000198724"/>
    </source>
</evidence>
<dbReference type="Pfam" id="PF07221">
    <property type="entry name" value="GlcNAc_2-epim"/>
    <property type="match status" value="1"/>
</dbReference>
<keyword evidence="4" id="KW-1185">Reference proteome</keyword>
<dbReference type="InterPro" id="IPR012341">
    <property type="entry name" value="6hp_glycosidase-like_sf"/>
</dbReference>
<dbReference type="FunFam" id="1.50.10.10:FF:000021">
    <property type="entry name" value="N-acylglucosamine 2-epimerase"/>
    <property type="match status" value="1"/>
</dbReference>
<dbReference type="GO" id="GO:0005975">
    <property type="term" value="P:carbohydrate metabolic process"/>
    <property type="evidence" value="ECO:0007669"/>
    <property type="project" value="InterPro"/>
</dbReference>